<proteinExistence type="predicted"/>
<name>A0A7X5RML2_9ALTE</name>
<evidence type="ECO:0000313" key="2">
    <source>
        <dbReference type="Proteomes" id="UP000470213"/>
    </source>
</evidence>
<organism evidence="1 2">
    <name type="scientific">Alteromonas profundi</name>
    <dbReference type="NCBI Taxonomy" id="2696062"/>
    <lineage>
        <taxon>Bacteria</taxon>
        <taxon>Pseudomonadati</taxon>
        <taxon>Pseudomonadota</taxon>
        <taxon>Gammaproteobacteria</taxon>
        <taxon>Alteromonadales</taxon>
        <taxon>Alteromonadaceae</taxon>
        <taxon>Alteromonas/Salinimonas group</taxon>
        <taxon>Alteromonas</taxon>
    </lineage>
</organism>
<dbReference type="RefSeq" id="WP_163088493.1">
    <property type="nucleotide sequence ID" value="NZ_JAAAWN010000041.1"/>
</dbReference>
<dbReference type="EMBL" id="JAAAWN010000041">
    <property type="protein sequence ID" value="NDV93122.1"/>
    <property type="molecule type" value="Genomic_DNA"/>
</dbReference>
<sequence>MKLQKLLISYSLLCEFKMVWMALKQAEKLTTAGNVRGFKTGTGFYLSIDAMLARFTLNDGFILQVY</sequence>
<reference evidence="1 2" key="1">
    <citation type="submission" date="2020-01" db="EMBL/GenBank/DDBJ databases">
        <authorList>
            <person name="Chen J."/>
            <person name="Zhu S."/>
            <person name="Yang J."/>
        </authorList>
    </citation>
    <scope>NUCLEOTIDE SEQUENCE [LARGE SCALE GENOMIC DNA]</scope>
    <source>
        <strain evidence="1 2">345S023</strain>
    </source>
</reference>
<dbReference type="AlphaFoldDB" id="A0A7X5RML2"/>
<keyword evidence="2" id="KW-1185">Reference proteome</keyword>
<accession>A0A7X5RML2</accession>
<dbReference type="Proteomes" id="UP000470213">
    <property type="component" value="Unassembled WGS sequence"/>
</dbReference>
<protein>
    <submittedName>
        <fullName evidence="1">Uncharacterized protein</fullName>
    </submittedName>
</protein>
<evidence type="ECO:0000313" key="1">
    <source>
        <dbReference type="EMBL" id="NDV93122.1"/>
    </source>
</evidence>
<comment type="caution">
    <text evidence="1">The sequence shown here is derived from an EMBL/GenBank/DDBJ whole genome shotgun (WGS) entry which is preliminary data.</text>
</comment>
<gene>
    <name evidence="1" type="ORF">GTH32_18290</name>
</gene>